<feature type="transmembrane region" description="Helical" evidence="19">
    <location>
        <begin position="861"/>
        <end position="879"/>
    </location>
</feature>
<dbReference type="PROSITE" id="PS00108">
    <property type="entry name" value="PROTEIN_KINASE_ST"/>
    <property type="match status" value="2"/>
</dbReference>
<gene>
    <name evidence="24" type="primary">LOC113865077</name>
</gene>
<evidence type="ECO:0000256" key="1">
    <source>
        <dbReference type="ARBA" id="ARBA00004251"/>
    </source>
</evidence>
<evidence type="ECO:0000256" key="4">
    <source>
        <dbReference type="ARBA" id="ARBA00022527"/>
    </source>
</evidence>
<keyword evidence="14" id="KW-1015">Disulfide bond</keyword>
<dbReference type="InterPro" id="IPR000719">
    <property type="entry name" value="Prot_kinase_dom"/>
</dbReference>
<evidence type="ECO:0000256" key="2">
    <source>
        <dbReference type="ARBA" id="ARBA00012513"/>
    </source>
</evidence>
<dbReference type="PROSITE" id="PS50948">
    <property type="entry name" value="PAN"/>
    <property type="match status" value="2"/>
</dbReference>
<feature type="transmembrane region" description="Helical" evidence="19">
    <location>
        <begin position="1298"/>
        <end position="1319"/>
    </location>
</feature>
<evidence type="ECO:0000259" key="21">
    <source>
        <dbReference type="PROSITE" id="PS50927"/>
    </source>
</evidence>
<dbReference type="PROSITE" id="PS50927">
    <property type="entry name" value="BULB_LECTIN"/>
    <property type="match status" value="2"/>
</dbReference>
<dbReference type="SUPFAM" id="SSF56112">
    <property type="entry name" value="Protein kinase-like (PK-like)"/>
    <property type="match status" value="2"/>
</dbReference>
<organism evidence="23 24">
    <name type="scientific">Abrus precatorius</name>
    <name type="common">Indian licorice</name>
    <name type="synonym">Glycine abrus</name>
    <dbReference type="NCBI Taxonomy" id="3816"/>
    <lineage>
        <taxon>Eukaryota</taxon>
        <taxon>Viridiplantae</taxon>
        <taxon>Streptophyta</taxon>
        <taxon>Embryophyta</taxon>
        <taxon>Tracheophyta</taxon>
        <taxon>Spermatophyta</taxon>
        <taxon>Magnoliopsida</taxon>
        <taxon>eudicotyledons</taxon>
        <taxon>Gunneridae</taxon>
        <taxon>Pentapetalae</taxon>
        <taxon>rosids</taxon>
        <taxon>fabids</taxon>
        <taxon>Fabales</taxon>
        <taxon>Fabaceae</taxon>
        <taxon>Papilionoideae</taxon>
        <taxon>50 kb inversion clade</taxon>
        <taxon>NPAAA clade</taxon>
        <taxon>indigoferoid/millettioid clade</taxon>
        <taxon>Abreae</taxon>
        <taxon>Abrus</taxon>
    </lineage>
</organism>
<dbReference type="Proteomes" id="UP000694853">
    <property type="component" value="Unplaced"/>
</dbReference>
<dbReference type="GO" id="GO:0005886">
    <property type="term" value="C:plasma membrane"/>
    <property type="evidence" value="ECO:0007669"/>
    <property type="project" value="UniProtKB-SubCell"/>
</dbReference>
<evidence type="ECO:0000313" key="23">
    <source>
        <dbReference type="Proteomes" id="UP000694853"/>
    </source>
</evidence>
<name>A0A8B8LFV5_ABRPR</name>
<dbReference type="InterPro" id="IPR001480">
    <property type="entry name" value="Bulb-type_lectin_dom"/>
</dbReference>
<evidence type="ECO:0000256" key="16">
    <source>
        <dbReference type="ARBA" id="ARBA00023180"/>
    </source>
</evidence>
<feature type="domain" description="Bulb-type lectin" evidence="21">
    <location>
        <begin position="24"/>
        <end position="144"/>
    </location>
</feature>
<feature type="domain" description="Protein kinase" evidence="20">
    <location>
        <begin position="1362"/>
        <end position="1648"/>
    </location>
</feature>
<keyword evidence="4" id="KW-0723">Serine/threonine-protein kinase</keyword>
<dbReference type="CDD" id="cd01098">
    <property type="entry name" value="PAN_AP_plant"/>
    <property type="match status" value="2"/>
</dbReference>
<dbReference type="InterPro" id="IPR036426">
    <property type="entry name" value="Bulb-type_lectin_dom_sf"/>
</dbReference>
<feature type="domain" description="Protein kinase" evidence="20">
    <location>
        <begin position="498"/>
        <end position="776"/>
    </location>
</feature>
<comment type="catalytic activity">
    <reaction evidence="18">
        <text>L-seryl-[protein] + ATP = O-phospho-L-seryl-[protein] + ADP + H(+)</text>
        <dbReference type="Rhea" id="RHEA:17989"/>
        <dbReference type="Rhea" id="RHEA-COMP:9863"/>
        <dbReference type="Rhea" id="RHEA-COMP:11604"/>
        <dbReference type="ChEBI" id="CHEBI:15378"/>
        <dbReference type="ChEBI" id="CHEBI:29999"/>
        <dbReference type="ChEBI" id="CHEBI:30616"/>
        <dbReference type="ChEBI" id="CHEBI:83421"/>
        <dbReference type="ChEBI" id="CHEBI:456216"/>
        <dbReference type="EC" id="2.7.11.1"/>
    </reaction>
</comment>
<dbReference type="Pfam" id="PF08276">
    <property type="entry name" value="PAN_2"/>
    <property type="match status" value="2"/>
</dbReference>
<evidence type="ECO:0000256" key="8">
    <source>
        <dbReference type="ARBA" id="ARBA00022729"/>
    </source>
</evidence>
<evidence type="ECO:0000256" key="17">
    <source>
        <dbReference type="ARBA" id="ARBA00047899"/>
    </source>
</evidence>
<dbReference type="InterPro" id="IPR008271">
    <property type="entry name" value="Ser/Thr_kinase_AS"/>
</dbReference>
<keyword evidence="3" id="KW-1003">Cell membrane</keyword>
<dbReference type="InterPro" id="IPR001245">
    <property type="entry name" value="Ser-Thr/Tyr_kinase_cat_dom"/>
</dbReference>
<feature type="domain" description="Apple" evidence="22">
    <location>
        <begin position="339"/>
        <end position="423"/>
    </location>
</feature>
<dbReference type="GeneID" id="113865077"/>
<evidence type="ECO:0000256" key="6">
    <source>
        <dbReference type="ARBA" id="ARBA00022679"/>
    </source>
</evidence>
<dbReference type="FunFam" id="1.10.510.10:FF:000060">
    <property type="entry name" value="G-type lectin S-receptor-like serine/threonine-protein kinase"/>
    <property type="match status" value="2"/>
</dbReference>
<keyword evidence="16" id="KW-0325">Glycoprotein</keyword>
<evidence type="ECO:0000256" key="10">
    <source>
        <dbReference type="ARBA" id="ARBA00022777"/>
    </source>
</evidence>
<comment type="subcellular location">
    <subcellularLocation>
        <location evidence="1">Cell membrane</location>
        <topology evidence="1">Single-pass type I membrane protein</topology>
    </subcellularLocation>
</comment>
<dbReference type="GO" id="GO:0005524">
    <property type="term" value="F:ATP binding"/>
    <property type="evidence" value="ECO:0007669"/>
    <property type="project" value="UniProtKB-KW"/>
</dbReference>
<sequence length="1679" mass="189548">MAILSFMIMVGYILVPSLKFSIAIDSINMFQSMSDGQTLVSKGGKFELGLFSPNNSTKRYLGIWYKNIPIQTVVWVANGANPINNSFGILTLNSTGNLMLTQNGSIVWSTDSKKQAQNPVATLFHTGNLVVGNEGETNPEAYLWQSFDYPSDTFLPGMKLGWDLRIGLERKITSWRSPNDPSPGDFHRTLALNSYPEFYLMNRTQKFFRFAPWNGLYVSGTIYPRITHSSYTKFVSNKNELFYTYIITNDSILARGVINQTSYSYDRLYWDDSAQTWERTSTFPADICDTYDLCGAYANCIPTESPPCLCLEGFSPKSPQAWNSSDWNEGCVRDKPLHCKDKHSDQFVKYERLKPPDTSHTWLDENIGLEECNDKCLNNCSCKAYANSDIREGGSGCVLWFGDLIDIRQFLADEIDIYIRMSASEIGKDYIFVSNKTIIVTTVAITCGILLLCIYFICRVRKSITERSKTEDNNERHVDELDLSLFDLQTIKTATMNFLIKNKIGEGGFGPVYWGKLADGQEIAVKRLSRSSGQGMTEFKNEVKLIAKLQHRNLVKLLGCCIHGQEKLLVYEFMPNGSLDSFIYDHTKGKLLHWSHRFHIIFGIARGLLYLHQDSRLRIIHRDLKASNVLLDDKLNPKISDFGIAKAVGGDETEGNTNRVAGTYGYMAPEYAVDGLFSIKSDVFSFGILLLEIICGKKNRALCYANHTFNLVGYAWTLWKEGMVSQLIDPSIKQSCIVSEALRCIHVGLLCVQQYPKDRPTMTSVVQMLGSEMEIVEPKEPGFYLNVSNETNLPLNPIGVNSYVELTDVTLDGSTSGEDNWEQIESYSYENCRTLETRDVLSNSVKYSNEKYPKSWNSMDILCFMFMVAGLLVPSSIAIDSISVSQFITDDKTLVSQGGIFELGFFSPGSSNKRYLGIWYKNIPDKKVVWVANREIPINGSSGMLRVNSTGNLVLSQNGSVVWHTKSQKQGKNPMMVLLDSGNLVVKNEGEKNPEDYLWQSFDYLSDTVLQEMKLGWNLKLGIDWRLTSWKSPDDPSRGDLSWALVLNDYPEYYMMKGTEKIFRIGPWNGQYFSGTPGLQPNPIFNFKYVTTKDEIFYSYTLTKKSVISVAVLNQTTSKFYRYVWVEGDQNWRTLNSIPTDTCDTYGLCGVYANCMVTQVQVCQCLKGFSPKSPKAWNSTEWTQGCDRNKPLSCKDKLTDGFVKYEAVKVPDTTHTWVDETMGLDECRFKCLNNCSCMAYTNTNIRGTGSGCVMWLGDLIDIRQYERGGQDLYIRMPASELGSDPLEPVYSRHKKNTATVVVSTLTVIFGALLLGAYFIRRIRRNMAENSVTVTEDKNERHVDDLDIPLFDLPTISAATDDFSMKNKIGEGGFGPVYKGILTDGQEIAVKTLSRSSRQGLTEFLNEVKVIAKLQHRNLVRLLGCCIQGQETILVYEYMANGSLDSFIFDDTKSKLLEWPQRFHIICGIARGLMYLHQDSRLRIIHRDLKASNVLLDENLSPKISDFGMAKTFGGDQVEGNTRRVVGTYGYMAPEYAVDGLFSVKSDVFSFGILLLEILCGKRNRGIYHTDKSLNLVYQAWTSWKEGRALELIESNVTESCNMSEALRCLHVSLLCVQQYPEDRPTMASVILMLESQMELVEPKEHGFISRKASVDADLRSNLKDTSSTNEVTITLLEAR</sequence>
<keyword evidence="7 19" id="KW-0812">Transmembrane</keyword>
<dbReference type="RefSeq" id="XP_027355241.1">
    <property type="nucleotide sequence ID" value="XM_027499440.1"/>
</dbReference>
<accession>A0A8B8LFV5</accession>
<feature type="domain" description="Bulb-type lectin" evidence="21">
    <location>
        <begin position="879"/>
        <end position="999"/>
    </location>
</feature>
<dbReference type="SUPFAM" id="SSF51110">
    <property type="entry name" value="alpha-D-mannose-specific plant lectins"/>
    <property type="match status" value="2"/>
</dbReference>
<evidence type="ECO:0000256" key="15">
    <source>
        <dbReference type="ARBA" id="ARBA00023170"/>
    </source>
</evidence>
<dbReference type="GO" id="GO:0004674">
    <property type="term" value="F:protein serine/threonine kinase activity"/>
    <property type="evidence" value="ECO:0007669"/>
    <property type="project" value="UniProtKB-KW"/>
</dbReference>
<dbReference type="PANTHER" id="PTHR27002:SF930">
    <property type="entry name" value="RECEPTOR-LIKE SERINE_THREONINE-PROTEIN KINASE"/>
    <property type="match status" value="1"/>
</dbReference>
<dbReference type="EC" id="2.7.11.1" evidence="2"/>
<dbReference type="SMART" id="SM00108">
    <property type="entry name" value="B_lectin"/>
    <property type="match status" value="2"/>
</dbReference>
<keyword evidence="12 19" id="KW-1133">Transmembrane helix</keyword>
<dbReference type="Gene3D" id="2.90.10.10">
    <property type="entry name" value="Bulb-type lectin domain"/>
    <property type="match status" value="2"/>
</dbReference>
<keyword evidence="23" id="KW-1185">Reference proteome</keyword>
<evidence type="ECO:0000259" key="22">
    <source>
        <dbReference type="PROSITE" id="PS50948"/>
    </source>
</evidence>
<evidence type="ECO:0000256" key="12">
    <source>
        <dbReference type="ARBA" id="ARBA00022989"/>
    </source>
</evidence>
<dbReference type="KEGG" id="aprc:113865077"/>
<dbReference type="OrthoDB" id="785331at2759"/>
<dbReference type="PROSITE" id="PS50011">
    <property type="entry name" value="PROTEIN_KINASE_DOM"/>
    <property type="match status" value="2"/>
</dbReference>
<dbReference type="FunFam" id="3.30.200.20:FF:000145">
    <property type="entry name" value="receptor-like serine/threonine-protein kinase SD1-8"/>
    <property type="match status" value="1"/>
</dbReference>
<reference evidence="24" key="2">
    <citation type="submission" date="2025-08" db="UniProtKB">
        <authorList>
            <consortium name="RefSeq"/>
        </authorList>
    </citation>
    <scope>IDENTIFICATION</scope>
    <source>
        <tissue evidence="24">Young leaves</tissue>
    </source>
</reference>
<keyword evidence="9" id="KW-0547">Nucleotide-binding</keyword>
<evidence type="ECO:0000256" key="11">
    <source>
        <dbReference type="ARBA" id="ARBA00022840"/>
    </source>
</evidence>
<evidence type="ECO:0000256" key="18">
    <source>
        <dbReference type="ARBA" id="ARBA00048679"/>
    </source>
</evidence>
<dbReference type="SMART" id="SM00473">
    <property type="entry name" value="PAN_AP"/>
    <property type="match status" value="2"/>
</dbReference>
<keyword evidence="15" id="KW-0675">Receptor</keyword>
<dbReference type="Gene3D" id="1.10.510.10">
    <property type="entry name" value="Transferase(Phosphotransferase) domain 1"/>
    <property type="match status" value="2"/>
</dbReference>
<keyword evidence="6" id="KW-0808">Transferase</keyword>
<reference evidence="23" key="1">
    <citation type="journal article" date="2019" name="Toxins">
        <title>Detection of Abrin-Like and Prepropulchellin-Like Toxin Genes and Transcripts Using Whole Genome Sequencing and Full-Length Transcript Sequencing of Abrus precatorius.</title>
        <authorList>
            <person name="Hovde B.T."/>
            <person name="Daligault H.E."/>
            <person name="Hanschen E.R."/>
            <person name="Kunde Y.A."/>
            <person name="Johnson M.B."/>
            <person name="Starkenburg S.R."/>
            <person name="Johnson S.L."/>
        </authorList>
    </citation>
    <scope>NUCLEOTIDE SEQUENCE [LARGE SCALE GENOMIC DNA]</scope>
</reference>
<dbReference type="FunFam" id="3.30.200.20:FF:000195">
    <property type="entry name" value="G-type lectin S-receptor-like serine/threonine-protein kinase"/>
    <property type="match status" value="1"/>
</dbReference>
<dbReference type="InterPro" id="IPR000858">
    <property type="entry name" value="S_locus_glycoprot_dom"/>
</dbReference>
<dbReference type="Pfam" id="PF01453">
    <property type="entry name" value="B_lectin"/>
    <property type="match status" value="2"/>
</dbReference>
<keyword evidence="5" id="KW-0245">EGF-like domain</keyword>
<dbReference type="Pfam" id="PF07714">
    <property type="entry name" value="PK_Tyr_Ser-Thr"/>
    <property type="match status" value="2"/>
</dbReference>
<dbReference type="PANTHER" id="PTHR27002">
    <property type="entry name" value="RECEPTOR-LIKE SERINE/THREONINE-PROTEIN KINASE SD1-8"/>
    <property type="match status" value="1"/>
</dbReference>
<evidence type="ECO:0000256" key="14">
    <source>
        <dbReference type="ARBA" id="ARBA00023157"/>
    </source>
</evidence>
<dbReference type="SMART" id="SM00220">
    <property type="entry name" value="S_TKc"/>
    <property type="match status" value="2"/>
</dbReference>
<evidence type="ECO:0000256" key="19">
    <source>
        <dbReference type="SAM" id="Phobius"/>
    </source>
</evidence>
<dbReference type="GO" id="GO:0048544">
    <property type="term" value="P:recognition of pollen"/>
    <property type="evidence" value="ECO:0007669"/>
    <property type="project" value="InterPro"/>
</dbReference>
<dbReference type="Gene3D" id="3.30.200.20">
    <property type="entry name" value="Phosphorylase Kinase, domain 1"/>
    <property type="match status" value="2"/>
</dbReference>
<feature type="transmembrane region" description="Helical" evidence="19">
    <location>
        <begin position="438"/>
        <end position="458"/>
    </location>
</feature>
<evidence type="ECO:0000256" key="5">
    <source>
        <dbReference type="ARBA" id="ARBA00022536"/>
    </source>
</evidence>
<protein>
    <recommendedName>
        <fullName evidence="2">non-specific serine/threonine protein kinase</fullName>
        <ecNumber evidence="2">2.7.11.1</ecNumber>
    </recommendedName>
</protein>
<dbReference type="CDD" id="cd00028">
    <property type="entry name" value="B_lectin"/>
    <property type="match status" value="2"/>
</dbReference>
<evidence type="ECO:0000259" key="20">
    <source>
        <dbReference type="PROSITE" id="PS50011"/>
    </source>
</evidence>
<keyword evidence="11" id="KW-0067">ATP-binding</keyword>
<comment type="catalytic activity">
    <reaction evidence="17">
        <text>L-threonyl-[protein] + ATP = O-phospho-L-threonyl-[protein] + ADP + H(+)</text>
        <dbReference type="Rhea" id="RHEA:46608"/>
        <dbReference type="Rhea" id="RHEA-COMP:11060"/>
        <dbReference type="Rhea" id="RHEA-COMP:11605"/>
        <dbReference type="ChEBI" id="CHEBI:15378"/>
        <dbReference type="ChEBI" id="CHEBI:30013"/>
        <dbReference type="ChEBI" id="CHEBI:30616"/>
        <dbReference type="ChEBI" id="CHEBI:61977"/>
        <dbReference type="ChEBI" id="CHEBI:456216"/>
        <dbReference type="EC" id="2.7.11.1"/>
    </reaction>
</comment>
<keyword evidence="10" id="KW-0418">Kinase</keyword>
<dbReference type="FunFam" id="2.90.10.10:FF:000001">
    <property type="entry name" value="G-type lectin S-receptor-like serine/threonine-protein kinase"/>
    <property type="match status" value="2"/>
</dbReference>
<dbReference type="InterPro" id="IPR011009">
    <property type="entry name" value="Kinase-like_dom_sf"/>
</dbReference>
<dbReference type="CDD" id="cd14066">
    <property type="entry name" value="STKc_IRAK"/>
    <property type="match status" value="2"/>
</dbReference>
<feature type="domain" description="Apple" evidence="22">
    <location>
        <begin position="1194"/>
        <end position="1277"/>
    </location>
</feature>
<evidence type="ECO:0000256" key="13">
    <source>
        <dbReference type="ARBA" id="ARBA00023136"/>
    </source>
</evidence>
<dbReference type="InterPro" id="IPR003609">
    <property type="entry name" value="Pan_app"/>
</dbReference>
<dbReference type="Pfam" id="PF00954">
    <property type="entry name" value="S_locus_glycop"/>
    <property type="match status" value="2"/>
</dbReference>
<evidence type="ECO:0000256" key="3">
    <source>
        <dbReference type="ARBA" id="ARBA00022475"/>
    </source>
</evidence>
<keyword evidence="8" id="KW-0732">Signal</keyword>
<evidence type="ECO:0000256" key="7">
    <source>
        <dbReference type="ARBA" id="ARBA00022692"/>
    </source>
</evidence>
<proteinExistence type="predicted"/>
<evidence type="ECO:0000313" key="24">
    <source>
        <dbReference type="RefSeq" id="XP_027355241.1"/>
    </source>
</evidence>
<keyword evidence="13 19" id="KW-0472">Membrane</keyword>
<evidence type="ECO:0000256" key="9">
    <source>
        <dbReference type="ARBA" id="ARBA00022741"/>
    </source>
</evidence>